<keyword evidence="1" id="KW-0812">Transmembrane</keyword>
<name>A0AA88QHV5_9TELE</name>
<evidence type="ECO:0000256" key="1">
    <source>
        <dbReference type="SAM" id="Phobius"/>
    </source>
</evidence>
<evidence type="ECO:0000313" key="2">
    <source>
        <dbReference type="EMBL" id="KAK2917130.1"/>
    </source>
</evidence>
<keyword evidence="1" id="KW-0472">Membrane</keyword>
<gene>
    <name evidence="2" type="ORF">Q8A67_001504</name>
</gene>
<keyword evidence="3" id="KW-1185">Reference proteome</keyword>
<protein>
    <submittedName>
        <fullName evidence="2">Uncharacterized protein</fullName>
    </submittedName>
</protein>
<proteinExistence type="predicted"/>
<comment type="caution">
    <text evidence="2">The sequence shown here is derived from an EMBL/GenBank/DDBJ whole genome shotgun (WGS) entry which is preliminary data.</text>
</comment>
<dbReference type="EMBL" id="JAUYZG010000001">
    <property type="protein sequence ID" value="KAK2917130.1"/>
    <property type="molecule type" value="Genomic_DNA"/>
</dbReference>
<sequence length="144" mass="16744">MNYTNNPECEQSWCLENGTLIVDPSDPQRLIDLGISVSSDRLVTSLCVNLNYQIICHSADGLHFSREIMFRVRNETTVTPNSDDPNEVTPDLQRSDQWWWISALPIVIFLVLISFLLRKRIFRCFQREDCQHEASNIWDLVTTI</sequence>
<dbReference type="Proteomes" id="UP001187343">
    <property type="component" value="Unassembled WGS sequence"/>
</dbReference>
<organism evidence="2 3">
    <name type="scientific">Cirrhinus molitorella</name>
    <name type="common">mud carp</name>
    <dbReference type="NCBI Taxonomy" id="172907"/>
    <lineage>
        <taxon>Eukaryota</taxon>
        <taxon>Metazoa</taxon>
        <taxon>Chordata</taxon>
        <taxon>Craniata</taxon>
        <taxon>Vertebrata</taxon>
        <taxon>Euteleostomi</taxon>
        <taxon>Actinopterygii</taxon>
        <taxon>Neopterygii</taxon>
        <taxon>Teleostei</taxon>
        <taxon>Ostariophysi</taxon>
        <taxon>Cypriniformes</taxon>
        <taxon>Cyprinidae</taxon>
        <taxon>Labeoninae</taxon>
        <taxon>Labeonini</taxon>
        <taxon>Cirrhinus</taxon>
    </lineage>
</organism>
<feature type="transmembrane region" description="Helical" evidence="1">
    <location>
        <begin position="98"/>
        <end position="117"/>
    </location>
</feature>
<dbReference type="AlphaFoldDB" id="A0AA88QHV5"/>
<reference evidence="2" key="1">
    <citation type="submission" date="2023-08" db="EMBL/GenBank/DDBJ databases">
        <title>Chromosome-level Genome Assembly of mud carp (Cirrhinus molitorella).</title>
        <authorList>
            <person name="Liu H."/>
        </authorList>
    </citation>
    <scope>NUCLEOTIDE SEQUENCE</scope>
    <source>
        <strain evidence="2">Prfri</strain>
        <tissue evidence="2">Muscle</tissue>
    </source>
</reference>
<accession>A0AA88QHV5</accession>
<evidence type="ECO:0000313" key="3">
    <source>
        <dbReference type="Proteomes" id="UP001187343"/>
    </source>
</evidence>
<keyword evidence="1" id="KW-1133">Transmembrane helix</keyword>